<dbReference type="InterPro" id="IPR052184">
    <property type="entry name" value="SDR_enzymes"/>
</dbReference>
<organism evidence="2 3">
    <name type="scientific">Wenxinia marina DSM 24838</name>
    <dbReference type="NCBI Taxonomy" id="1123501"/>
    <lineage>
        <taxon>Bacteria</taxon>
        <taxon>Pseudomonadati</taxon>
        <taxon>Pseudomonadota</taxon>
        <taxon>Alphaproteobacteria</taxon>
        <taxon>Rhodobacterales</taxon>
        <taxon>Roseobacteraceae</taxon>
        <taxon>Wenxinia</taxon>
    </lineage>
</organism>
<gene>
    <name evidence="2" type="ORF">Wenmar_02209</name>
</gene>
<accession>A0A0D0NLG9</accession>
<proteinExistence type="inferred from homology"/>
<dbReference type="Proteomes" id="UP000035100">
    <property type="component" value="Unassembled WGS sequence"/>
</dbReference>
<protein>
    <submittedName>
        <fullName evidence="2">Dehydrogenase</fullName>
    </submittedName>
</protein>
<evidence type="ECO:0000313" key="2">
    <source>
        <dbReference type="EMBL" id="KIQ69140.1"/>
    </source>
</evidence>
<reference evidence="2 3" key="1">
    <citation type="submission" date="2013-01" db="EMBL/GenBank/DDBJ databases">
        <authorList>
            <person name="Fiebig A."/>
            <person name="Goeker M."/>
            <person name="Klenk H.-P.P."/>
        </authorList>
    </citation>
    <scope>NUCLEOTIDE SEQUENCE [LARGE SCALE GENOMIC DNA]</scope>
    <source>
        <strain evidence="2 3">DSM 24838</strain>
    </source>
</reference>
<dbReference type="Gene3D" id="3.40.50.720">
    <property type="entry name" value="NAD(P)-binding Rossmann-like Domain"/>
    <property type="match status" value="1"/>
</dbReference>
<name>A0A0D0NLG9_9RHOB</name>
<dbReference type="SUPFAM" id="SSF51735">
    <property type="entry name" value="NAD(P)-binding Rossmann-fold domains"/>
    <property type="match status" value="1"/>
</dbReference>
<dbReference type="eggNOG" id="COG1028">
    <property type="taxonomic scope" value="Bacteria"/>
</dbReference>
<dbReference type="RefSeq" id="WP_018304777.1">
    <property type="nucleotide sequence ID" value="NZ_KB902315.1"/>
</dbReference>
<evidence type="ECO:0000313" key="3">
    <source>
        <dbReference type="Proteomes" id="UP000035100"/>
    </source>
</evidence>
<comment type="caution">
    <text evidence="2">The sequence shown here is derived from an EMBL/GenBank/DDBJ whole genome shotgun (WGS) entry which is preliminary data.</text>
</comment>
<dbReference type="STRING" id="1123501.Wenmar_02209"/>
<dbReference type="InterPro" id="IPR002347">
    <property type="entry name" value="SDR_fam"/>
</dbReference>
<dbReference type="GO" id="GO:0016616">
    <property type="term" value="F:oxidoreductase activity, acting on the CH-OH group of donors, NAD or NADP as acceptor"/>
    <property type="evidence" value="ECO:0007669"/>
    <property type="project" value="TreeGrafter"/>
</dbReference>
<dbReference type="PRINTS" id="PR00081">
    <property type="entry name" value="GDHRDH"/>
</dbReference>
<dbReference type="PANTHER" id="PTHR45458:SF1">
    <property type="entry name" value="SHORT CHAIN DEHYDROGENASE"/>
    <property type="match status" value="1"/>
</dbReference>
<comment type="similarity">
    <text evidence="1">Belongs to the short-chain dehydrogenases/reductases (SDR) family.</text>
</comment>
<dbReference type="Pfam" id="PF00106">
    <property type="entry name" value="adh_short"/>
    <property type="match status" value="1"/>
</dbReference>
<dbReference type="AlphaFoldDB" id="A0A0D0NLG9"/>
<evidence type="ECO:0000256" key="1">
    <source>
        <dbReference type="RuleBase" id="RU000363"/>
    </source>
</evidence>
<dbReference type="OrthoDB" id="9785826at2"/>
<dbReference type="PRINTS" id="PR00080">
    <property type="entry name" value="SDRFAMILY"/>
</dbReference>
<dbReference type="PANTHER" id="PTHR45458">
    <property type="entry name" value="SHORT-CHAIN DEHYDROGENASE/REDUCTASE SDR"/>
    <property type="match status" value="1"/>
</dbReference>
<sequence length="212" mass="22032">MILITGASRGVGAALKSLYETRGETVIGTSTAGGDGLVPLDLRRPDLGPVTEALGATPLDLLVCNAGIYADRGTRIGDGLPQSMWEEVFAINVFGVYRTIEAVLPNVRAAKGRIAVISSQMGSSERAGGGSYVYRASKAASLNLGRNLAADLAPEGIALGIYHPGYVATDMTSHRGSVQPDDSAAGLAARFDALSLDTAGEFLSYEGERLPF</sequence>
<dbReference type="EMBL" id="AONG01000010">
    <property type="protein sequence ID" value="KIQ69140.1"/>
    <property type="molecule type" value="Genomic_DNA"/>
</dbReference>
<dbReference type="InterPro" id="IPR036291">
    <property type="entry name" value="NAD(P)-bd_dom_sf"/>
</dbReference>
<keyword evidence="3" id="KW-1185">Reference proteome</keyword>